<feature type="binding site" evidence="6">
    <location>
        <position position="275"/>
    </location>
    <ligand>
        <name>substrate</name>
    </ligand>
</feature>
<dbReference type="CDD" id="cd02152">
    <property type="entry name" value="OAT"/>
    <property type="match status" value="1"/>
</dbReference>
<evidence type="ECO:0000256" key="4">
    <source>
        <dbReference type="ARBA" id="ARBA00022813"/>
    </source>
</evidence>
<sequence>MLTKITGGITAPQGFKAAGVHAGIKKNGIEDIGIIYSTVPTAVAAKFTTNKMAAAPVLISREAVNRGKIRAIVVNSGCANACTGDQGLTDARTMAHKTAEMLNLDDYEVLVASTGVIGVPLPMDKITTGISQAAAALSENGYEAMLSAIMTTDTFPKSCAYEFTLGGKPCKIAGIAKGAGMIHPNMATMLSFITTDVAIAPDLLNQALSQAVELSYNMISVDGDTSTNDTVAVLANGQAGNKLIAAAGSQEYQEFYIALKTVCTELAQLVVRDGEGATKFLEINVVGAVSFADAKCAAMAIAKSPLVKTAFFGQDPNWGRIICAVGYSGAKTQLDKTSLAIGDLTIVVDGQGVAGFETAKLKEIMAAKDIAITVNLGQGEASATVWTCDFSYEYVKINGEYTT</sequence>
<dbReference type="EC" id="2.3.1.35" evidence="6"/>
<evidence type="ECO:0000313" key="7">
    <source>
        <dbReference type="EMBL" id="XFO64369.1"/>
    </source>
</evidence>
<comment type="catalytic activity">
    <reaction evidence="6">
        <text>L-glutamate + acetyl-CoA = N-acetyl-L-glutamate + CoA + H(+)</text>
        <dbReference type="Rhea" id="RHEA:24292"/>
        <dbReference type="ChEBI" id="CHEBI:15378"/>
        <dbReference type="ChEBI" id="CHEBI:29985"/>
        <dbReference type="ChEBI" id="CHEBI:44337"/>
        <dbReference type="ChEBI" id="CHEBI:57287"/>
        <dbReference type="ChEBI" id="CHEBI:57288"/>
        <dbReference type="EC" id="2.3.1.1"/>
    </reaction>
</comment>
<dbReference type="PANTHER" id="PTHR23100">
    <property type="entry name" value="ARGININE BIOSYNTHESIS BIFUNCTIONAL PROTEIN ARGJ"/>
    <property type="match status" value="1"/>
</dbReference>
<evidence type="ECO:0000256" key="3">
    <source>
        <dbReference type="ARBA" id="ARBA00022679"/>
    </source>
</evidence>
<keyword evidence="5 6" id="KW-0012">Acyltransferase</keyword>
<dbReference type="InterPro" id="IPR016117">
    <property type="entry name" value="ArgJ-like_dom_sf"/>
</dbReference>
<feature type="active site" description="Nucleophile" evidence="6">
    <location>
        <position position="188"/>
    </location>
</feature>
<dbReference type="EC" id="2.3.1.1" evidence="6"/>
<feature type="chain" id="PRO_5044908321" description="Arginine biosynthesis bifunctional protein ArgJ alpha chain" evidence="6">
    <location>
        <begin position="1"/>
        <end position="187"/>
    </location>
</feature>
<accession>A0ABZ3IFA9</accession>
<dbReference type="NCBIfam" id="NF003802">
    <property type="entry name" value="PRK05388.1"/>
    <property type="match status" value="1"/>
</dbReference>
<gene>
    <name evidence="6 7" type="primary">argJ</name>
    <name evidence="7" type="ORF">SPSIL_004710</name>
</gene>
<reference evidence="7" key="1">
    <citation type="submission" date="2024-05" db="EMBL/GenBank/DDBJ databases">
        <title>Isolation and characterization of Sporomusa carbonis sp. nov., a carboxydotrophic hydrogenogen in the genus of Sporomusa isolated from a charcoal burning pile.</title>
        <authorList>
            <person name="Boeer T."/>
            <person name="Rosenbaum F."/>
            <person name="Eysell L."/>
            <person name="Mueller V."/>
            <person name="Daniel R."/>
            <person name="Poehlein A."/>
        </authorList>
    </citation>
    <scope>NUCLEOTIDE SEQUENCE [LARGE SCALE GENOMIC DNA]</scope>
    <source>
        <strain evidence="7">DSM 10669</strain>
    </source>
</reference>
<dbReference type="SUPFAM" id="SSF56266">
    <property type="entry name" value="DmpA/ArgJ-like"/>
    <property type="match status" value="1"/>
</dbReference>
<comment type="function">
    <text evidence="6">Catalyzes two activities which are involved in the cyclic version of arginine biosynthesis: the synthesis of N-acetylglutamate from glutamate and acetyl-CoA as the acetyl donor, and of ornithine by transacetylation between N(2)-acetylornithine and glutamate.</text>
</comment>
<dbReference type="NCBIfam" id="TIGR00120">
    <property type="entry name" value="ArgJ"/>
    <property type="match status" value="1"/>
</dbReference>
<feature type="chain" id="PRO_5044908322" description="Arginine biosynthesis bifunctional protein ArgJ beta chain" evidence="6">
    <location>
        <begin position="188"/>
        <end position="403"/>
    </location>
</feature>
<feature type="binding site" evidence="6">
    <location>
        <position position="403"/>
    </location>
    <ligand>
        <name>substrate</name>
    </ligand>
</feature>
<feature type="binding site" evidence="6">
    <location>
        <position position="177"/>
    </location>
    <ligand>
        <name>substrate</name>
    </ligand>
</feature>
<dbReference type="Pfam" id="PF01960">
    <property type="entry name" value="ArgJ"/>
    <property type="match status" value="1"/>
</dbReference>
<feature type="site" description="Cleavage; by autolysis" evidence="6">
    <location>
        <begin position="187"/>
        <end position="188"/>
    </location>
</feature>
<keyword evidence="3 6" id="KW-0808">Transferase</keyword>
<dbReference type="PANTHER" id="PTHR23100:SF0">
    <property type="entry name" value="ARGININE BIOSYNTHESIS BIFUNCTIONAL PROTEIN ARGJ, MITOCHONDRIAL"/>
    <property type="match status" value="1"/>
</dbReference>
<evidence type="ECO:0000256" key="6">
    <source>
        <dbReference type="HAMAP-Rule" id="MF_01106"/>
    </source>
</evidence>
<evidence type="ECO:0000256" key="1">
    <source>
        <dbReference type="ARBA" id="ARBA00006774"/>
    </source>
</evidence>
<keyword evidence="6" id="KW-0511">Multifunctional enzyme</keyword>
<organism evidence="7 8">
    <name type="scientific">Sporomusa silvacetica DSM 10669</name>
    <dbReference type="NCBI Taxonomy" id="1123289"/>
    <lineage>
        <taxon>Bacteria</taxon>
        <taxon>Bacillati</taxon>
        <taxon>Bacillota</taxon>
        <taxon>Negativicutes</taxon>
        <taxon>Selenomonadales</taxon>
        <taxon>Sporomusaceae</taxon>
        <taxon>Sporomusa</taxon>
    </lineage>
</organism>
<dbReference type="RefSeq" id="WP_094607394.1">
    <property type="nucleotide sequence ID" value="NZ_CP155573.1"/>
</dbReference>
<dbReference type="Gene3D" id="3.10.20.340">
    <property type="entry name" value="ArgJ beta chain, C-terminal domain"/>
    <property type="match status" value="1"/>
</dbReference>
<keyword evidence="6" id="KW-0028">Amino-acid biosynthesis</keyword>
<dbReference type="Gene3D" id="3.60.70.12">
    <property type="entry name" value="L-amino peptidase D-ALA esterase/amidase"/>
    <property type="match status" value="1"/>
</dbReference>
<feature type="binding site" evidence="6">
    <location>
        <position position="151"/>
    </location>
    <ligand>
        <name>substrate</name>
    </ligand>
</feature>
<dbReference type="InterPro" id="IPR042195">
    <property type="entry name" value="ArgJ_beta_C"/>
</dbReference>
<keyword evidence="4 6" id="KW-0068">Autocatalytic cleavage</keyword>
<feature type="binding site" evidence="6">
    <location>
        <position position="398"/>
    </location>
    <ligand>
        <name>substrate</name>
    </ligand>
</feature>
<dbReference type="HAMAP" id="MF_01106">
    <property type="entry name" value="ArgJ"/>
    <property type="match status" value="1"/>
</dbReference>
<comment type="similarity">
    <text evidence="1 6">Belongs to the ArgJ family.</text>
</comment>
<dbReference type="Proteomes" id="UP000216752">
    <property type="component" value="Chromosome"/>
</dbReference>
<keyword evidence="6" id="KW-0055">Arginine biosynthesis</keyword>
<comment type="subunit">
    <text evidence="2 6">Heterotetramer of two alpha and two beta chains.</text>
</comment>
<protein>
    <recommendedName>
        <fullName evidence="6">Arginine biosynthesis bifunctional protein ArgJ</fullName>
    </recommendedName>
    <domain>
        <recommendedName>
            <fullName evidence="6">Glutamate N-acetyltransferase</fullName>
            <ecNumber evidence="6">2.3.1.35</ecNumber>
        </recommendedName>
        <alternativeName>
            <fullName evidence="6">Ornithine acetyltransferase</fullName>
            <shortName evidence="6">OATase</shortName>
        </alternativeName>
        <alternativeName>
            <fullName evidence="6">Ornithine transacetylase</fullName>
        </alternativeName>
    </domain>
    <domain>
        <recommendedName>
            <fullName evidence="6">Amino-acid acetyltransferase</fullName>
            <ecNumber evidence="6">2.3.1.1</ecNumber>
        </recommendedName>
        <alternativeName>
            <fullName evidence="6">N-acetylglutamate synthase</fullName>
            <shortName evidence="6">AGSase</shortName>
        </alternativeName>
    </domain>
    <component>
        <recommendedName>
            <fullName evidence="6">Arginine biosynthesis bifunctional protein ArgJ alpha chain</fullName>
        </recommendedName>
    </component>
    <component>
        <recommendedName>
            <fullName evidence="6">Arginine biosynthesis bifunctional protein ArgJ beta chain</fullName>
        </recommendedName>
    </component>
</protein>
<evidence type="ECO:0000256" key="2">
    <source>
        <dbReference type="ARBA" id="ARBA00011475"/>
    </source>
</evidence>
<dbReference type="EMBL" id="CP155573">
    <property type="protein sequence ID" value="XFO64369.1"/>
    <property type="molecule type" value="Genomic_DNA"/>
</dbReference>
<comment type="pathway">
    <text evidence="6">Amino-acid biosynthesis; L-arginine biosynthesis; N(2)-acetyl-L-ornithine from L-glutamate: step 1/4.</text>
</comment>
<keyword evidence="6" id="KW-0963">Cytoplasm</keyword>
<keyword evidence="8" id="KW-1185">Reference proteome</keyword>
<comment type="pathway">
    <text evidence="6">Amino-acid biosynthesis; L-arginine biosynthesis; L-ornithine and N-acetyl-L-glutamate from L-glutamate and N(2)-acetyl-L-ornithine (cyclic): step 1/1.</text>
</comment>
<name>A0ABZ3IFA9_9FIRM</name>
<evidence type="ECO:0000313" key="8">
    <source>
        <dbReference type="Proteomes" id="UP000216752"/>
    </source>
</evidence>
<feature type="site" description="Involved in the stabilization of negative charge on the oxyanion by the formation of the oxyanion hole" evidence="6">
    <location>
        <position position="114"/>
    </location>
</feature>
<comment type="subcellular location">
    <subcellularLocation>
        <location evidence="6">Cytoplasm</location>
    </subcellularLocation>
</comment>
<dbReference type="InterPro" id="IPR002813">
    <property type="entry name" value="Arg_biosynth_ArgJ"/>
</dbReference>
<feature type="site" description="Involved in the stabilization of negative charge on the oxyanion by the formation of the oxyanion hole" evidence="6">
    <location>
        <position position="115"/>
    </location>
</feature>
<feature type="binding site" evidence="6">
    <location>
        <position position="188"/>
    </location>
    <ligand>
        <name>substrate</name>
    </ligand>
</feature>
<proteinExistence type="inferred from homology"/>
<evidence type="ECO:0000256" key="5">
    <source>
        <dbReference type="ARBA" id="ARBA00023315"/>
    </source>
</evidence>
<comment type="catalytic activity">
    <reaction evidence="6">
        <text>N(2)-acetyl-L-ornithine + L-glutamate = N-acetyl-L-glutamate + L-ornithine</text>
        <dbReference type="Rhea" id="RHEA:15349"/>
        <dbReference type="ChEBI" id="CHEBI:29985"/>
        <dbReference type="ChEBI" id="CHEBI:44337"/>
        <dbReference type="ChEBI" id="CHEBI:46911"/>
        <dbReference type="ChEBI" id="CHEBI:57805"/>
        <dbReference type="EC" id="2.3.1.35"/>
    </reaction>
</comment>